<protein>
    <recommendedName>
        <fullName evidence="4">MULE transposase domain-containing protein</fullName>
    </recommendedName>
</protein>
<evidence type="ECO:0000313" key="2">
    <source>
        <dbReference type="EMBL" id="VFQ59849.1"/>
    </source>
</evidence>
<name>A0A484KAB1_9ASTE</name>
<accession>A0A484KAB1</accession>
<keyword evidence="3" id="KW-1185">Reference proteome</keyword>
<dbReference type="OrthoDB" id="104044at2759"/>
<dbReference type="AlphaFoldDB" id="A0A484KAB1"/>
<organism evidence="2 3">
    <name type="scientific">Cuscuta campestris</name>
    <dbReference type="NCBI Taxonomy" id="132261"/>
    <lineage>
        <taxon>Eukaryota</taxon>
        <taxon>Viridiplantae</taxon>
        <taxon>Streptophyta</taxon>
        <taxon>Embryophyta</taxon>
        <taxon>Tracheophyta</taxon>
        <taxon>Spermatophyta</taxon>
        <taxon>Magnoliopsida</taxon>
        <taxon>eudicotyledons</taxon>
        <taxon>Gunneridae</taxon>
        <taxon>Pentapetalae</taxon>
        <taxon>asterids</taxon>
        <taxon>lamiids</taxon>
        <taxon>Solanales</taxon>
        <taxon>Convolvulaceae</taxon>
        <taxon>Cuscuteae</taxon>
        <taxon>Cuscuta</taxon>
        <taxon>Cuscuta subgen. Grammica</taxon>
        <taxon>Cuscuta sect. Cleistogrammica</taxon>
    </lineage>
</organism>
<evidence type="ECO:0000313" key="3">
    <source>
        <dbReference type="Proteomes" id="UP000595140"/>
    </source>
</evidence>
<evidence type="ECO:0008006" key="4">
    <source>
        <dbReference type="Google" id="ProtNLM"/>
    </source>
</evidence>
<feature type="compositionally biased region" description="Basic residues" evidence="1">
    <location>
        <begin position="510"/>
        <end position="520"/>
    </location>
</feature>
<gene>
    <name evidence="2" type="ORF">CCAM_LOCUS1625</name>
</gene>
<evidence type="ECO:0000256" key="1">
    <source>
        <dbReference type="SAM" id="MobiDB-lite"/>
    </source>
</evidence>
<proteinExistence type="predicted"/>
<reference evidence="2 3" key="1">
    <citation type="submission" date="2018-04" db="EMBL/GenBank/DDBJ databases">
        <authorList>
            <person name="Vogel A."/>
        </authorList>
    </citation>
    <scope>NUCLEOTIDE SEQUENCE [LARGE SCALE GENOMIC DNA]</scope>
</reference>
<dbReference type="Proteomes" id="UP000595140">
    <property type="component" value="Unassembled WGS sequence"/>
</dbReference>
<feature type="region of interest" description="Disordered" evidence="1">
    <location>
        <begin position="503"/>
        <end position="553"/>
    </location>
</feature>
<sequence length="553" mass="62277">MFSSLLVSVSKFAAGSSTPPNIHLLLQFDGEWDGNGVFSYAYAYEVDIPIQTHYEDFVELVRTTVPSSYENSVFNISYMSESSSRRVVIEDDVSLLAYLRLKSTYPSLREFPLCVEVYHFTEMGVSNGESVPTEGLQTLPGYDCEVDSTTQEETDSDGSMRDVLGNETTICGDNISSRYNREHQCPIDVRQGNTRQATYHIVAQLVKHNYCDATTKPYPPNSIVTDTRREHGIAMTYKKAWFAKEKALKICFGTPEESYAALPSMCYMLKQANPGSLIQLTTTPDHLFKYLFISLAAWREAGHGHCIFHILGNIKSNFNGSEKSLSWKFYAAARAASEVECERFLNYLGSDDPRIIGYLKAIGKDKWARSCSNNRYSIMTSNLAESMNNVDAVPREYPITQLVDFLVGRMQVWFHKRRELANATSSILTKFYEAELKELHAASSVMEVIAATRCRHGLSCYDYISSFYTTASWRATYSGIIHPIPSKDSWVVPDEVAETICRPPSCSKRPPGRPKKRRIPSKGEHAKRQTCSRCKSSGHNRKTCGNPISSNRV</sequence>
<dbReference type="PANTHER" id="PTHR31973">
    <property type="entry name" value="POLYPROTEIN, PUTATIVE-RELATED"/>
    <property type="match status" value="1"/>
</dbReference>
<dbReference type="EMBL" id="OOIL02000049">
    <property type="protein sequence ID" value="VFQ59849.1"/>
    <property type="molecule type" value="Genomic_DNA"/>
</dbReference>
<dbReference type="PANTHER" id="PTHR31973:SF187">
    <property type="entry name" value="MUTATOR TRANSPOSASE MUDRA PROTEIN"/>
    <property type="match status" value="1"/>
</dbReference>